<keyword evidence="1" id="KW-1133">Transmembrane helix</keyword>
<reference evidence="3 4" key="1">
    <citation type="submission" date="2019-10" db="EMBL/GenBank/DDBJ databases">
        <authorList>
            <person name="Palmer J.M."/>
        </authorList>
    </citation>
    <scope>NUCLEOTIDE SEQUENCE [LARGE SCALE GENOMIC DNA]</scope>
    <source>
        <strain evidence="3 4">TWF506</strain>
    </source>
</reference>
<dbReference type="Pfam" id="PF00188">
    <property type="entry name" value="CAP"/>
    <property type="match status" value="1"/>
</dbReference>
<feature type="domain" description="SCP" evidence="2">
    <location>
        <begin position="53"/>
        <end position="180"/>
    </location>
</feature>
<name>A0AAN8NEV5_9PEZI</name>
<keyword evidence="1" id="KW-0472">Membrane</keyword>
<dbReference type="EMBL" id="JAVHJM010000002">
    <property type="protein sequence ID" value="KAK6518704.1"/>
    <property type="molecule type" value="Genomic_DNA"/>
</dbReference>
<dbReference type="InterPro" id="IPR014044">
    <property type="entry name" value="CAP_dom"/>
</dbReference>
<comment type="caution">
    <text evidence="3">The sequence shown here is derived from an EMBL/GenBank/DDBJ whole genome shotgun (WGS) entry which is preliminary data.</text>
</comment>
<dbReference type="AlphaFoldDB" id="A0AAN8NEV5"/>
<dbReference type="PANTHER" id="PTHR10334">
    <property type="entry name" value="CYSTEINE-RICH SECRETORY PROTEIN-RELATED"/>
    <property type="match status" value="1"/>
</dbReference>
<proteinExistence type="predicted"/>
<dbReference type="Gene3D" id="3.40.33.10">
    <property type="entry name" value="CAP"/>
    <property type="match status" value="1"/>
</dbReference>
<dbReference type="SMART" id="SM00198">
    <property type="entry name" value="SCP"/>
    <property type="match status" value="1"/>
</dbReference>
<evidence type="ECO:0000313" key="3">
    <source>
        <dbReference type="EMBL" id="KAK6518704.1"/>
    </source>
</evidence>
<dbReference type="InterPro" id="IPR035940">
    <property type="entry name" value="CAP_sf"/>
</dbReference>
<protein>
    <recommendedName>
        <fullName evidence="2">SCP domain-containing protein</fullName>
    </recommendedName>
</protein>
<evidence type="ECO:0000313" key="4">
    <source>
        <dbReference type="Proteomes" id="UP001307849"/>
    </source>
</evidence>
<keyword evidence="4" id="KW-1185">Reference proteome</keyword>
<evidence type="ECO:0000256" key="1">
    <source>
        <dbReference type="SAM" id="Phobius"/>
    </source>
</evidence>
<dbReference type="PRINTS" id="PR00837">
    <property type="entry name" value="V5TPXLIKE"/>
</dbReference>
<dbReference type="SUPFAM" id="SSF55797">
    <property type="entry name" value="PR-1-like"/>
    <property type="match status" value="1"/>
</dbReference>
<dbReference type="InterPro" id="IPR001283">
    <property type="entry name" value="CRISP-related"/>
</dbReference>
<feature type="transmembrane region" description="Helical" evidence="1">
    <location>
        <begin position="6"/>
        <end position="23"/>
    </location>
</feature>
<organism evidence="3 4">
    <name type="scientific">Arthrobotrys conoides</name>
    <dbReference type="NCBI Taxonomy" id="74498"/>
    <lineage>
        <taxon>Eukaryota</taxon>
        <taxon>Fungi</taxon>
        <taxon>Dikarya</taxon>
        <taxon>Ascomycota</taxon>
        <taxon>Pezizomycotina</taxon>
        <taxon>Orbiliomycetes</taxon>
        <taxon>Orbiliales</taxon>
        <taxon>Orbiliaceae</taxon>
        <taxon>Arthrobotrys</taxon>
    </lineage>
</organism>
<gene>
    <name evidence="3" type="ORF">TWF506_005842</name>
</gene>
<dbReference type="Proteomes" id="UP001307849">
    <property type="component" value="Unassembled WGS sequence"/>
</dbReference>
<evidence type="ECO:0000259" key="2">
    <source>
        <dbReference type="SMART" id="SM00198"/>
    </source>
</evidence>
<accession>A0AAN8NEV5</accession>
<sequence length="205" mass="22916">MLFNIVIIYLFAAIGMVTGVFGTKIDDFKNSVKDLGVVEAKGDPPRVSFDSLGNMNLVISLINKYRVLHQVPTLDWNNTLAIYAANAAYPCDFRTTQGPYGEVLVGSTTVNNPEWFIWFIYGENTDYDFKNPKINDPRTKHFTQLVWASTKQVGCAFASGCPELKYQLWCEFSPKGNTGSQLAYRNNVKPADKSKEIPAMPPTNV</sequence>
<keyword evidence="1" id="KW-0812">Transmembrane</keyword>